<organism evidence="3 5">
    <name type="scientific">Pseudoxanthomonas mexicana</name>
    <dbReference type="NCBI Taxonomy" id="128785"/>
    <lineage>
        <taxon>Bacteria</taxon>
        <taxon>Pseudomonadati</taxon>
        <taxon>Pseudomonadota</taxon>
        <taxon>Gammaproteobacteria</taxon>
        <taxon>Lysobacterales</taxon>
        <taxon>Lysobacteraceae</taxon>
        <taxon>Pseudoxanthomonas</taxon>
    </lineage>
</organism>
<dbReference type="Pfam" id="PF10825">
    <property type="entry name" value="DUF2752"/>
    <property type="match status" value="1"/>
</dbReference>
<dbReference type="GeneID" id="81469592"/>
<evidence type="ECO:0000313" key="4">
    <source>
        <dbReference type="Proteomes" id="UP000515506"/>
    </source>
</evidence>
<proteinExistence type="predicted"/>
<dbReference type="EMBL" id="CP060028">
    <property type="protein sequence ID" value="QND82079.1"/>
    <property type="molecule type" value="Genomic_DNA"/>
</dbReference>
<evidence type="ECO:0000256" key="1">
    <source>
        <dbReference type="SAM" id="Phobius"/>
    </source>
</evidence>
<evidence type="ECO:0000313" key="2">
    <source>
        <dbReference type="EMBL" id="QND82079.1"/>
    </source>
</evidence>
<feature type="transmembrane region" description="Helical" evidence="1">
    <location>
        <begin position="6"/>
        <end position="25"/>
    </location>
</feature>
<keyword evidence="1" id="KW-0812">Transmembrane</keyword>
<protein>
    <submittedName>
        <fullName evidence="3">DUF2752 domain-containing protein</fullName>
    </submittedName>
</protein>
<dbReference type="EMBL" id="CP060731">
    <property type="protein sequence ID" value="QNN79554.1"/>
    <property type="molecule type" value="Genomic_DNA"/>
</dbReference>
<reference evidence="3 5" key="1">
    <citation type="submission" date="2020-08" db="EMBL/GenBank/DDBJ databases">
        <title>Streptomycin Non-resistant strain, P. mexicana.</title>
        <authorList>
            <person name="Ganesh-Kumar S."/>
            <person name="Zhe T."/>
            <person name="Yu Z."/>
            <person name="Min Y."/>
        </authorList>
    </citation>
    <scope>NUCLEOTIDE SEQUENCE [LARGE SCALE GENOMIC DNA]</scope>
    <source>
        <strain evidence="3 5">GTZY2</strain>
    </source>
</reference>
<keyword evidence="1" id="KW-0472">Membrane</keyword>
<keyword evidence="4" id="KW-1185">Reference proteome</keyword>
<gene>
    <name evidence="2" type="ORF">H4W19_11030</name>
    <name evidence="3" type="ORF">IAE60_01360</name>
</gene>
<dbReference type="AlphaFoldDB" id="A0A7G6UST2"/>
<dbReference type="Proteomes" id="UP000515838">
    <property type="component" value="Chromosome"/>
</dbReference>
<evidence type="ECO:0000313" key="5">
    <source>
        <dbReference type="Proteomes" id="UP000515838"/>
    </source>
</evidence>
<name>A0A7G6UST2_PSEMX</name>
<reference evidence="2 4" key="2">
    <citation type="submission" date="2020-08" db="EMBL/GenBank/DDBJ databases">
        <title>Streptomycin resistant and MDR strain, P. mexicana.</title>
        <authorList>
            <person name="Ganesh-kumar S."/>
            <person name="Zhe T."/>
            <person name="Yu Z."/>
            <person name="Min Y."/>
        </authorList>
    </citation>
    <scope>NUCLEOTIDE SEQUENCE [LARGE SCALE GENOMIC DNA]</scope>
    <source>
        <strain evidence="2 4">GTZY</strain>
    </source>
</reference>
<feature type="transmembrane region" description="Helical" evidence="1">
    <location>
        <begin position="45"/>
        <end position="63"/>
    </location>
</feature>
<dbReference type="InterPro" id="IPR021215">
    <property type="entry name" value="DUF2752"/>
</dbReference>
<feature type="transmembrane region" description="Helical" evidence="1">
    <location>
        <begin position="69"/>
        <end position="89"/>
    </location>
</feature>
<keyword evidence="1" id="KW-1133">Transmembrane helix</keyword>
<accession>A0A7G6UST2</accession>
<dbReference type="RefSeq" id="WP_185897104.1">
    <property type="nucleotide sequence ID" value="NZ_CP060028.1"/>
</dbReference>
<sequence>MALRAPHYLALTAAALAAAVGVWLLREFDPNAAHSPFPGCMFRALTGYFCVGCGLTRALHALVHGDLARAFSMNPLAMLLLPAIPMMIAHGQGWRPRTLEPVMRVLLAPRFWLVLLPAYWIARNLPWFPFSMLAPG</sequence>
<evidence type="ECO:0000313" key="3">
    <source>
        <dbReference type="EMBL" id="QNN79554.1"/>
    </source>
</evidence>
<dbReference type="Proteomes" id="UP000515506">
    <property type="component" value="Chromosome"/>
</dbReference>